<feature type="compositionally biased region" description="Pro residues" evidence="2">
    <location>
        <begin position="18"/>
        <end position="30"/>
    </location>
</feature>
<evidence type="ECO:0000256" key="1">
    <source>
        <dbReference type="SAM" id="Coils"/>
    </source>
</evidence>
<dbReference type="EMBL" id="JBGBPQ010000004">
    <property type="protein sequence ID" value="KAL1525337.1"/>
    <property type="molecule type" value="Genomic_DNA"/>
</dbReference>
<evidence type="ECO:0000256" key="2">
    <source>
        <dbReference type="SAM" id="MobiDB-lite"/>
    </source>
</evidence>
<gene>
    <name evidence="3" type="ORF">AB1Y20_020197</name>
</gene>
<name>A0AB34JW90_PRYPA</name>
<dbReference type="AlphaFoldDB" id="A0AB34JW90"/>
<organism evidence="3 4">
    <name type="scientific">Prymnesium parvum</name>
    <name type="common">Toxic golden alga</name>
    <dbReference type="NCBI Taxonomy" id="97485"/>
    <lineage>
        <taxon>Eukaryota</taxon>
        <taxon>Haptista</taxon>
        <taxon>Haptophyta</taxon>
        <taxon>Prymnesiophyceae</taxon>
        <taxon>Prymnesiales</taxon>
        <taxon>Prymnesiaceae</taxon>
        <taxon>Prymnesium</taxon>
    </lineage>
</organism>
<sequence>MSVQWIKSGSRTLSPAPTRRPPPRPAPRSPRPASARDLEAPALAQQSERRELVAGLRADAARAELQDARAHLAQIEVRHKKELSDAARHEEALKTELAAAAREGALVKARLELAERELRELRQTTSRQFASVKRSADSAVARTREATIDQYRRALHSFAHRFFTMQALAWSRGKVATCFLRWCAHTHLLLQQLRMEAALLVAHREDGESSNAHPVNKGDLRHSRARRVARAVSSLEMHELLACLHHWKLVSVALVESYREDEAGSNLEAMRAAVLNAAAERENTRAEVQRTTSIARCLVSRASRHGARRLGRDNKISLQWAFWPWVAMVLDAHIQELDDSRKMLQGSKAMTASLAHRADARAREIEILRATLATTQKKMNGAQAELRRATQAEARACSERDRFESLTRSSQARSETMEREMRSSASAARRLKQTMLLMRRGIVGLALETALTRGEELLLAAALNRWRWLVAAVT</sequence>
<protein>
    <recommendedName>
        <fullName evidence="5">Protein of centriole 5</fullName>
    </recommendedName>
</protein>
<feature type="region of interest" description="Disordered" evidence="2">
    <location>
        <begin position="403"/>
        <end position="427"/>
    </location>
</feature>
<accession>A0AB34JW90</accession>
<keyword evidence="4" id="KW-1185">Reference proteome</keyword>
<comment type="caution">
    <text evidence="3">The sequence shown here is derived from an EMBL/GenBank/DDBJ whole genome shotgun (WGS) entry which is preliminary data.</text>
</comment>
<feature type="region of interest" description="Disordered" evidence="2">
    <location>
        <begin position="1"/>
        <end position="47"/>
    </location>
</feature>
<evidence type="ECO:0000313" key="3">
    <source>
        <dbReference type="EMBL" id="KAL1525337.1"/>
    </source>
</evidence>
<keyword evidence="1" id="KW-0175">Coiled coil</keyword>
<proteinExistence type="predicted"/>
<dbReference type="Proteomes" id="UP001515480">
    <property type="component" value="Unassembled WGS sequence"/>
</dbReference>
<evidence type="ECO:0008006" key="5">
    <source>
        <dbReference type="Google" id="ProtNLM"/>
    </source>
</evidence>
<feature type="coiled-coil region" evidence="1">
    <location>
        <begin position="365"/>
        <end position="392"/>
    </location>
</feature>
<evidence type="ECO:0000313" key="4">
    <source>
        <dbReference type="Proteomes" id="UP001515480"/>
    </source>
</evidence>
<reference evidence="3 4" key="1">
    <citation type="journal article" date="2024" name="Science">
        <title>Giant polyketide synthase enzymes in the biosynthesis of giant marine polyether toxins.</title>
        <authorList>
            <person name="Fallon T.R."/>
            <person name="Shende V.V."/>
            <person name="Wierzbicki I.H."/>
            <person name="Pendleton A.L."/>
            <person name="Watervoot N.F."/>
            <person name="Auber R.P."/>
            <person name="Gonzalez D.J."/>
            <person name="Wisecaver J.H."/>
            <person name="Moore B.S."/>
        </authorList>
    </citation>
    <scope>NUCLEOTIDE SEQUENCE [LARGE SCALE GENOMIC DNA]</scope>
    <source>
        <strain evidence="3 4">12B1</strain>
    </source>
</reference>